<comment type="caution">
    <text evidence="3">The sequence shown here is derived from an EMBL/GenBank/DDBJ whole genome shotgun (WGS) entry which is preliminary data.</text>
</comment>
<proteinExistence type="predicted"/>
<dbReference type="GO" id="GO:0004540">
    <property type="term" value="F:RNA nuclease activity"/>
    <property type="evidence" value="ECO:0007669"/>
    <property type="project" value="UniProtKB-ARBA"/>
</dbReference>
<evidence type="ECO:0000259" key="2">
    <source>
        <dbReference type="Pfam" id="PF13638"/>
    </source>
</evidence>
<dbReference type="InterPro" id="IPR052626">
    <property type="entry name" value="SWT1_Regulator"/>
</dbReference>
<dbReference type="InterPro" id="IPR029060">
    <property type="entry name" value="PIN-like_dom_sf"/>
</dbReference>
<evidence type="ECO:0000256" key="1">
    <source>
        <dbReference type="SAM" id="MobiDB-lite"/>
    </source>
</evidence>
<feature type="domain" description="PIN" evidence="2">
    <location>
        <begin position="55"/>
        <end position="195"/>
    </location>
</feature>
<evidence type="ECO:0000313" key="3">
    <source>
        <dbReference type="EMBL" id="TYJ55966.1"/>
    </source>
</evidence>
<dbReference type="AlphaFoldDB" id="A0A5D3B1D1"/>
<dbReference type="Proteomes" id="UP000322245">
    <property type="component" value="Unassembled WGS sequence"/>
</dbReference>
<dbReference type="Gene3D" id="3.40.50.1010">
    <property type="entry name" value="5'-nuclease"/>
    <property type="match status" value="1"/>
</dbReference>
<dbReference type="InterPro" id="IPR002716">
    <property type="entry name" value="PIN_dom"/>
</dbReference>
<organism evidence="3 4">
    <name type="scientific">Cryptococcus floricola</name>
    <dbReference type="NCBI Taxonomy" id="2591691"/>
    <lineage>
        <taxon>Eukaryota</taxon>
        <taxon>Fungi</taxon>
        <taxon>Dikarya</taxon>
        <taxon>Basidiomycota</taxon>
        <taxon>Agaricomycotina</taxon>
        <taxon>Tremellomycetes</taxon>
        <taxon>Tremellales</taxon>
        <taxon>Cryptococcaceae</taxon>
        <taxon>Cryptococcus</taxon>
    </lineage>
</organism>
<protein>
    <recommendedName>
        <fullName evidence="2">PIN domain-containing protein</fullName>
    </recommendedName>
</protein>
<dbReference type="PANTHER" id="PTHR16161">
    <property type="entry name" value="TRANSCRIPTIONAL PROTEIN SWT1"/>
    <property type="match status" value="1"/>
</dbReference>
<dbReference type="GO" id="GO:0005634">
    <property type="term" value="C:nucleus"/>
    <property type="evidence" value="ECO:0007669"/>
    <property type="project" value="TreeGrafter"/>
</dbReference>
<sequence length="499" mass="54580">MNTPPSSFHHGHSPSQQEMSIQHNDDEEMVWEPIISSDAEMEAVKSRTQICYLGLDTNILIKHLNILRTLHAILAALEPQEVLILVPSKVIQEIDGLKHSTTLPDIHSPVDVGTLARTANNWLLETHRARREGERSALRCQSLKERRSRGVVGQNADDEILDCCLYFEEMGGKVALWTNDKNLGVKAEINHVPTIGGQHISLSTILSATGVNFPKELWEQVHELEGHPQSANSVVDGDVHMGADSIQHTSSHRPLQPISTAPKYFQDLPPIFLPGSSEVQHVHTSPQPAGGVHHYPLLHGGVQEHIAGGNEEGMAIDEMLTTGPIYSTARLGSTSSSTSPPPSTVPNRYNNPPPPAGPRPSKLMLTSLRLALLPSTLALLSNPTYAPHLKVSSPPPTTLPTDKILTTLFDAFSTLDKYCSSKGFEMDDPTRLQLIQATSSVKVVQNYVACHEMGLGGVRRVKTGDMVYALGELKRIMEGLGVGWKGDLEDVLDDFRGYE</sequence>
<dbReference type="PANTHER" id="PTHR16161:SF0">
    <property type="entry name" value="TRANSCRIPTIONAL PROTEIN SWT1"/>
    <property type="match status" value="1"/>
</dbReference>
<gene>
    <name evidence="3" type="ORF">B9479_003351</name>
</gene>
<feature type="region of interest" description="Disordered" evidence="1">
    <location>
        <begin position="327"/>
        <end position="361"/>
    </location>
</feature>
<keyword evidence="4" id="KW-1185">Reference proteome</keyword>
<feature type="region of interest" description="Disordered" evidence="1">
    <location>
        <begin position="1"/>
        <end position="21"/>
    </location>
</feature>
<name>A0A5D3B1D1_9TREE</name>
<dbReference type="CDD" id="cd18727">
    <property type="entry name" value="PIN_Swt1-like"/>
    <property type="match status" value="1"/>
</dbReference>
<dbReference type="EMBL" id="NIDF01000031">
    <property type="protein sequence ID" value="TYJ55966.1"/>
    <property type="molecule type" value="Genomic_DNA"/>
</dbReference>
<dbReference type="SUPFAM" id="SSF88723">
    <property type="entry name" value="PIN domain-like"/>
    <property type="match status" value="1"/>
</dbReference>
<evidence type="ECO:0000313" key="4">
    <source>
        <dbReference type="Proteomes" id="UP000322245"/>
    </source>
</evidence>
<reference evidence="3 4" key="1">
    <citation type="submission" date="2017-05" db="EMBL/GenBank/DDBJ databases">
        <title>The Genome Sequence of Tsuchiyaea wingfieldii DSM 27421.</title>
        <authorList>
            <person name="Cuomo C."/>
            <person name="Passer A."/>
            <person name="Billmyre B."/>
            <person name="Heitman J."/>
        </authorList>
    </citation>
    <scope>NUCLEOTIDE SEQUENCE [LARGE SCALE GENOMIC DNA]</scope>
    <source>
        <strain evidence="3 4">DSM 27421</strain>
    </source>
</reference>
<accession>A0A5D3B1D1</accession>
<dbReference type="Pfam" id="PF13638">
    <property type="entry name" value="PIN_4"/>
    <property type="match status" value="1"/>
</dbReference>